<dbReference type="InterPro" id="IPR036551">
    <property type="entry name" value="Flavin_trans-like"/>
</dbReference>
<protein>
    <submittedName>
        <fullName evidence="1">Uncharacterized protein</fullName>
    </submittedName>
</protein>
<dbReference type="Proteomes" id="UP000670475">
    <property type="component" value="Unassembled WGS sequence"/>
</dbReference>
<evidence type="ECO:0000313" key="1">
    <source>
        <dbReference type="EMBL" id="MBP0458266.1"/>
    </source>
</evidence>
<name>A0A940MFL2_9ACTN</name>
<sequence length="78" mass="8781">MIRVEGPQRRLVIGVSGSSAPQLAVVFLELTRELGTILPPVLSFYHRPRSVDDLLRQTYGKVLDQFGIDNEAFPRWTG</sequence>
<dbReference type="AlphaFoldDB" id="A0A940MFL2"/>
<evidence type="ECO:0000313" key="2">
    <source>
        <dbReference type="Proteomes" id="UP000670475"/>
    </source>
</evidence>
<proteinExistence type="predicted"/>
<dbReference type="GO" id="GO:0003824">
    <property type="term" value="F:catalytic activity"/>
    <property type="evidence" value="ECO:0007669"/>
    <property type="project" value="InterPro"/>
</dbReference>
<gene>
    <name evidence="1" type="ORF">JFN87_12245</name>
</gene>
<dbReference type="EMBL" id="JAGIQL010000038">
    <property type="protein sequence ID" value="MBP0458266.1"/>
    <property type="molecule type" value="Genomic_DNA"/>
</dbReference>
<dbReference type="RefSeq" id="WP_209340031.1">
    <property type="nucleotide sequence ID" value="NZ_JAGIQL010000038.1"/>
</dbReference>
<keyword evidence="2" id="KW-1185">Reference proteome</keyword>
<reference evidence="1" key="1">
    <citation type="submission" date="2021-03" db="EMBL/GenBank/DDBJ databases">
        <title>Whole genome sequence of Streptomyces bomunensis MMS17-BM035.</title>
        <authorList>
            <person name="Lee J.H."/>
        </authorList>
    </citation>
    <scope>NUCLEOTIDE SEQUENCE</scope>
    <source>
        <strain evidence="1">MMS17-BM035</strain>
    </source>
</reference>
<accession>A0A940MFL2</accession>
<organism evidence="1 2">
    <name type="scientific">Streptomyces montanisoli</name>
    <dbReference type="NCBI Taxonomy" id="2798581"/>
    <lineage>
        <taxon>Bacteria</taxon>
        <taxon>Bacillati</taxon>
        <taxon>Actinomycetota</taxon>
        <taxon>Actinomycetes</taxon>
        <taxon>Kitasatosporales</taxon>
        <taxon>Streptomycetaceae</taxon>
        <taxon>Streptomyces</taxon>
    </lineage>
</organism>
<comment type="caution">
    <text evidence="1">The sequence shown here is derived from an EMBL/GenBank/DDBJ whole genome shotgun (WGS) entry which is preliminary data.</text>
</comment>
<dbReference type="Gene3D" id="3.40.50.1950">
    <property type="entry name" value="Flavin prenyltransferase-like"/>
    <property type="match status" value="1"/>
</dbReference>
<dbReference type="SUPFAM" id="SSF52507">
    <property type="entry name" value="Homo-oligomeric flavin-containing Cys decarboxylases, HFCD"/>
    <property type="match status" value="1"/>
</dbReference>